<dbReference type="InterPro" id="IPR049278">
    <property type="entry name" value="MS_channel_C"/>
</dbReference>
<name>A0A502FFJ8_9SPHN</name>
<sequence>MTRSSREFRRLVLRILLAVSIGGWTATPTSAEAQADAATVRLDGQAIFQVGPASEGEEAGVRARRVEARLEGLLRNPRALGVPTARHVADGWAVTVSGVSVVSLTPRDAEDNFVSSQALATQWATALDQSLRRARARRSGWGGQFLADIRASAESAFGRLEESAVRIIPRIFAAMVVIGIFWLLARAVRVLLRAIFRRTVDDITVESLIKQLSYYAILAVGFFVAGDALGFDPTTVAAGLGLTGLVLGFALKDILSNFVSGLLLLLLRPFKIGDQIVVGDLEGAVERIELRATKLRAYDGRVMLVPNAEVFTSRIVNNTADPVRRGRVTAWVGYDTDLKKAIEAARSATMAADGVLASPPPAVRVDQLGQDDIVLEITFWSDSQRSDFKNTASAVRSRIVAAFKRFEIGLPDPDVRVLTTRAVGTPSPVPTVEVPEA</sequence>
<dbReference type="SUPFAM" id="SSF82689">
    <property type="entry name" value="Mechanosensitive channel protein MscS (YggB), C-terminal domain"/>
    <property type="match status" value="1"/>
</dbReference>
<reference evidence="12 13" key="1">
    <citation type="journal article" date="2019" name="Environ. Microbiol.">
        <title>Species interactions and distinct microbial communities in high Arctic permafrost affected cryosols are associated with the CH4 and CO2 gas fluxes.</title>
        <authorList>
            <person name="Altshuler I."/>
            <person name="Hamel J."/>
            <person name="Turney S."/>
            <person name="Magnuson E."/>
            <person name="Levesque R."/>
            <person name="Greer C."/>
            <person name="Whyte L.G."/>
        </authorList>
    </citation>
    <scope>NUCLEOTIDE SEQUENCE [LARGE SCALE GENOMIC DNA]</scope>
    <source>
        <strain evidence="12 13">E6.1</strain>
    </source>
</reference>
<gene>
    <name evidence="12" type="ORF">EAH76_21690</name>
</gene>
<accession>A0A502FFJ8</accession>
<dbReference type="Pfam" id="PF21088">
    <property type="entry name" value="MS_channel_1st"/>
    <property type="match status" value="1"/>
</dbReference>
<keyword evidence="7" id="KW-0813">Transport</keyword>
<evidence type="ECO:0000256" key="2">
    <source>
        <dbReference type="ARBA" id="ARBA00008017"/>
    </source>
</evidence>
<evidence type="ECO:0000313" key="12">
    <source>
        <dbReference type="EMBL" id="TPG48033.1"/>
    </source>
</evidence>
<dbReference type="Gene3D" id="2.30.30.60">
    <property type="match status" value="1"/>
</dbReference>
<keyword evidence="4 7" id="KW-0812">Transmembrane</keyword>
<dbReference type="PANTHER" id="PTHR30221:SF1">
    <property type="entry name" value="SMALL-CONDUCTANCE MECHANOSENSITIVE CHANNEL"/>
    <property type="match status" value="1"/>
</dbReference>
<feature type="domain" description="Mechanosensitive ion channel transmembrane helices 2/3" evidence="11">
    <location>
        <begin position="212"/>
        <end position="252"/>
    </location>
</feature>
<dbReference type="Gene3D" id="3.30.70.100">
    <property type="match status" value="1"/>
</dbReference>
<dbReference type="GO" id="GO:0005886">
    <property type="term" value="C:plasma membrane"/>
    <property type="evidence" value="ECO:0007669"/>
    <property type="project" value="UniProtKB-SubCell"/>
</dbReference>
<evidence type="ECO:0000259" key="10">
    <source>
        <dbReference type="Pfam" id="PF21082"/>
    </source>
</evidence>
<comment type="similarity">
    <text evidence="2 7">Belongs to the MscS (TC 1.A.23) family.</text>
</comment>
<organism evidence="12 13">
    <name type="scientific">Sphingomonas glacialis</name>
    <dbReference type="NCBI Taxonomy" id="658225"/>
    <lineage>
        <taxon>Bacteria</taxon>
        <taxon>Pseudomonadati</taxon>
        <taxon>Pseudomonadota</taxon>
        <taxon>Alphaproteobacteria</taxon>
        <taxon>Sphingomonadales</taxon>
        <taxon>Sphingomonadaceae</taxon>
        <taxon>Sphingomonas</taxon>
    </lineage>
</organism>
<feature type="transmembrane region" description="Helical" evidence="7">
    <location>
        <begin position="212"/>
        <end position="231"/>
    </location>
</feature>
<keyword evidence="3" id="KW-1003">Cell membrane</keyword>
<dbReference type="InterPro" id="IPR006685">
    <property type="entry name" value="MscS_channel_2nd"/>
</dbReference>
<comment type="caution">
    <text evidence="7">Lacks conserved residue(s) required for the propagation of feature annotation.</text>
</comment>
<comment type="caution">
    <text evidence="12">The sequence shown here is derived from an EMBL/GenBank/DDBJ whole genome shotgun (WGS) entry which is preliminary data.</text>
</comment>
<dbReference type="InterPro" id="IPR049142">
    <property type="entry name" value="MS_channel_1st"/>
</dbReference>
<dbReference type="InterPro" id="IPR010920">
    <property type="entry name" value="LSM_dom_sf"/>
</dbReference>
<keyword evidence="7" id="KW-0997">Cell inner membrane</keyword>
<evidence type="ECO:0000259" key="11">
    <source>
        <dbReference type="Pfam" id="PF21088"/>
    </source>
</evidence>
<keyword evidence="5 7" id="KW-1133">Transmembrane helix</keyword>
<dbReference type="Pfam" id="PF05552">
    <property type="entry name" value="MS_channel_1st_1"/>
    <property type="match status" value="1"/>
</dbReference>
<dbReference type="SUPFAM" id="SSF50182">
    <property type="entry name" value="Sm-like ribonucleoproteins"/>
    <property type="match status" value="1"/>
</dbReference>
<feature type="signal peptide" evidence="8">
    <location>
        <begin position="1"/>
        <end position="26"/>
    </location>
</feature>
<dbReference type="InterPro" id="IPR008910">
    <property type="entry name" value="MSC_TM_helix"/>
</dbReference>
<evidence type="ECO:0000256" key="6">
    <source>
        <dbReference type="ARBA" id="ARBA00023136"/>
    </source>
</evidence>
<keyword evidence="8" id="KW-0732">Signal</keyword>
<protein>
    <recommendedName>
        <fullName evidence="7">Small-conductance mechanosensitive channel</fullName>
    </recommendedName>
</protein>
<dbReference type="EMBL" id="RCZC01000010">
    <property type="protein sequence ID" value="TPG48033.1"/>
    <property type="molecule type" value="Genomic_DNA"/>
</dbReference>
<dbReference type="GO" id="GO:0008381">
    <property type="term" value="F:mechanosensitive monoatomic ion channel activity"/>
    <property type="evidence" value="ECO:0007669"/>
    <property type="project" value="InterPro"/>
</dbReference>
<dbReference type="Proteomes" id="UP000319931">
    <property type="component" value="Unassembled WGS sequence"/>
</dbReference>
<dbReference type="OrthoDB" id="9814206at2"/>
<evidence type="ECO:0000259" key="9">
    <source>
        <dbReference type="Pfam" id="PF00924"/>
    </source>
</evidence>
<dbReference type="RefSeq" id="WP_140852360.1">
    <property type="nucleotide sequence ID" value="NZ_RCZC01000010.1"/>
</dbReference>
<dbReference type="AlphaFoldDB" id="A0A502FFJ8"/>
<evidence type="ECO:0000256" key="3">
    <source>
        <dbReference type="ARBA" id="ARBA00022475"/>
    </source>
</evidence>
<dbReference type="InterPro" id="IPR045275">
    <property type="entry name" value="MscS_archaea/bacteria_type"/>
</dbReference>
<evidence type="ECO:0000256" key="7">
    <source>
        <dbReference type="RuleBase" id="RU369025"/>
    </source>
</evidence>
<comment type="subunit">
    <text evidence="7">Homoheptamer.</text>
</comment>
<dbReference type="SUPFAM" id="SSF82861">
    <property type="entry name" value="Mechanosensitive channel protein MscS (YggB), transmembrane region"/>
    <property type="match status" value="1"/>
</dbReference>
<dbReference type="InterPro" id="IPR023408">
    <property type="entry name" value="MscS_beta-dom_sf"/>
</dbReference>
<keyword evidence="6 7" id="KW-0472">Membrane</keyword>
<dbReference type="Pfam" id="PF21082">
    <property type="entry name" value="MS_channel_3rd"/>
    <property type="match status" value="1"/>
</dbReference>
<keyword evidence="7" id="KW-0406">Ion transport</keyword>
<evidence type="ECO:0000256" key="1">
    <source>
        <dbReference type="ARBA" id="ARBA00004651"/>
    </source>
</evidence>
<feature type="transmembrane region" description="Helical" evidence="7">
    <location>
        <begin position="171"/>
        <end position="192"/>
    </location>
</feature>
<evidence type="ECO:0000313" key="13">
    <source>
        <dbReference type="Proteomes" id="UP000319931"/>
    </source>
</evidence>
<proteinExistence type="inferred from homology"/>
<feature type="chain" id="PRO_5021291903" description="Small-conductance mechanosensitive channel" evidence="8">
    <location>
        <begin position="27"/>
        <end position="437"/>
    </location>
</feature>
<feature type="domain" description="Mechanosensitive ion channel MscS C-terminal" evidence="10">
    <location>
        <begin position="332"/>
        <end position="409"/>
    </location>
</feature>
<evidence type="ECO:0000256" key="4">
    <source>
        <dbReference type="ARBA" id="ARBA00022692"/>
    </source>
</evidence>
<dbReference type="InterPro" id="IPR011066">
    <property type="entry name" value="MscS_channel_C_sf"/>
</dbReference>
<dbReference type="PANTHER" id="PTHR30221">
    <property type="entry name" value="SMALL-CONDUCTANCE MECHANOSENSITIVE CHANNEL"/>
    <property type="match status" value="1"/>
</dbReference>
<feature type="transmembrane region" description="Helical" evidence="7">
    <location>
        <begin position="237"/>
        <end position="267"/>
    </location>
</feature>
<dbReference type="Pfam" id="PF00924">
    <property type="entry name" value="MS_channel_2nd"/>
    <property type="match status" value="1"/>
</dbReference>
<keyword evidence="7" id="KW-0407">Ion channel</keyword>
<comment type="function">
    <text evidence="7">Mechanosensitive channel that participates in the regulation of osmotic pressure changes within the cell, opening in response to stretch forces in the membrane lipid bilayer, without the need for other proteins. Contributes to normal resistance to hypoosmotic shock. Forms an ion channel of 1.0 nanosiemens conductance with a slight preference for anions.</text>
</comment>
<evidence type="ECO:0000256" key="5">
    <source>
        <dbReference type="ARBA" id="ARBA00022989"/>
    </source>
</evidence>
<keyword evidence="13" id="KW-1185">Reference proteome</keyword>
<evidence type="ECO:0000256" key="8">
    <source>
        <dbReference type="SAM" id="SignalP"/>
    </source>
</evidence>
<feature type="domain" description="Mechanosensitive ion channel MscS" evidence="9">
    <location>
        <begin position="253"/>
        <end position="318"/>
    </location>
</feature>
<comment type="subcellular location">
    <subcellularLocation>
        <location evidence="7">Cell inner membrane</location>
        <topology evidence="7">Multi-pass membrane protein</topology>
    </subcellularLocation>
    <subcellularLocation>
        <location evidence="1">Cell membrane</location>
        <topology evidence="1">Multi-pass membrane protein</topology>
    </subcellularLocation>
</comment>
<dbReference type="InterPro" id="IPR011014">
    <property type="entry name" value="MscS_channel_TM-2"/>
</dbReference>
<dbReference type="Gene3D" id="1.10.287.1260">
    <property type="match status" value="1"/>
</dbReference>